<evidence type="ECO:0000313" key="1">
    <source>
        <dbReference type="EMBL" id="WIA15947.1"/>
    </source>
</evidence>
<gene>
    <name evidence="1" type="ORF">OEZ85_012689</name>
</gene>
<reference evidence="1 2" key="1">
    <citation type="submission" date="2023-05" db="EMBL/GenBank/DDBJ databases">
        <title>A 100% complete, gapless, phased diploid assembly of the Scenedesmus obliquus UTEX 3031 genome.</title>
        <authorList>
            <person name="Biondi T.C."/>
            <person name="Hanschen E.R."/>
            <person name="Kwon T."/>
            <person name="Eng W."/>
            <person name="Kruse C.P.S."/>
            <person name="Koehler S.I."/>
            <person name="Kunde Y."/>
            <person name="Gleasner C.D."/>
            <person name="You Mak K.T."/>
            <person name="Polle J."/>
            <person name="Hovde B.T."/>
            <person name="Starkenburg S.R."/>
        </authorList>
    </citation>
    <scope>NUCLEOTIDE SEQUENCE [LARGE SCALE GENOMIC DNA]</scope>
    <source>
        <strain evidence="1 2">DOE0152z</strain>
    </source>
</reference>
<evidence type="ECO:0000313" key="2">
    <source>
        <dbReference type="Proteomes" id="UP001244341"/>
    </source>
</evidence>
<dbReference type="EMBL" id="CP126214">
    <property type="protein sequence ID" value="WIA15947.1"/>
    <property type="molecule type" value="Genomic_DNA"/>
</dbReference>
<name>A0ABY8U6A5_TETOB</name>
<organism evidence="1 2">
    <name type="scientific">Tetradesmus obliquus</name>
    <name type="common">Green alga</name>
    <name type="synonym">Acutodesmus obliquus</name>
    <dbReference type="NCBI Taxonomy" id="3088"/>
    <lineage>
        <taxon>Eukaryota</taxon>
        <taxon>Viridiplantae</taxon>
        <taxon>Chlorophyta</taxon>
        <taxon>core chlorophytes</taxon>
        <taxon>Chlorophyceae</taxon>
        <taxon>CS clade</taxon>
        <taxon>Sphaeropleales</taxon>
        <taxon>Scenedesmaceae</taxon>
        <taxon>Tetradesmus</taxon>
    </lineage>
</organism>
<proteinExistence type="predicted"/>
<dbReference type="Proteomes" id="UP001244341">
    <property type="component" value="Chromosome 7b"/>
</dbReference>
<accession>A0ABY8U6A5</accession>
<sequence>MSVVLPTFQHDEAVWKQPAGAAAVAALVGQLGPAVLHAAQQQQPQQQQKTDKSQKGALHCQYALWHWAVAVVDAVGAANPEHVAAATKQSPESFSVSLCAALRVLCAVTCSRASPGAAAASAGTAGAAALEVATTVACYRTECKVGAARQAWLQQQAAHMPLAELRRLCSQMSGAELRERLLSITTAAVKSRNAAATTLARSTMASMAACSDSDLQGLLDDTDVQWLQQLVTWSPAGEAAEDDVVLPTGNQVGRYGTAAVIAAGPLVTFQPGELHISSRNRSSRSCSSSSSST</sequence>
<evidence type="ECO:0008006" key="3">
    <source>
        <dbReference type="Google" id="ProtNLM"/>
    </source>
</evidence>
<keyword evidence="2" id="KW-1185">Reference proteome</keyword>
<protein>
    <recommendedName>
        <fullName evidence="3">Dilute domain-containing protein</fullName>
    </recommendedName>
</protein>